<evidence type="ECO:0000256" key="2">
    <source>
        <dbReference type="ARBA" id="ARBA00022723"/>
    </source>
</evidence>
<keyword evidence="8" id="KW-0539">Nucleus</keyword>
<keyword evidence="11" id="KW-1185">Reference proteome</keyword>
<evidence type="ECO:0000256" key="3">
    <source>
        <dbReference type="ARBA" id="ARBA00022737"/>
    </source>
</evidence>
<evidence type="ECO:0000256" key="1">
    <source>
        <dbReference type="ARBA" id="ARBA00004123"/>
    </source>
</evidence>
<dbReference type="InterPro" id="IPR011011">
    <property type="entry name" value="Znf_FYVE_PHD"/>
</dbReference>
<dbReference type="PANTHER" id="PTHR45888:SF4">
    <property type="entry name" value="PHD FINGER PROTEIN 10"/>
    <property type="match status" value="1"/>
</dbReference>
<feature type="domain" description="PHD-type" evidence="10">
    <location>
        <begin position="30"/>
        <end position="78"/>
    </location>
</feature>
<proteinExistence type="predicted"/>
<dbReference type="GO" id="GO:0005634">
    <property type="term" value="C:nucleus"/>
    <property type="evidence" value="ECO:0007669"/>
    <property type="project" value="UniProtKB-SubCell"/>
</dbReference>
<keyword evidence="3" id="KW-0677">Repeat</keyword>
<dbReference type="Pfam" id="PF00628">
    <property type="entry name" value="PHD"/>
    <property type="match status" value="1"/>
</dbReference>
<dbReference type="Proteomes" id="UP000887565">
    <property type="component" value="Unplaced"/>
</dbReference>
<sequence>MNVETHQSCLDMSETMYQVVKSYLWMCIECKPCSICSKLDEEDKMLFCDRCDRGYHTFCVGLNRLPSGRWICQKFCAATSDQQNSIMLNFSCLNSSDDNSNSITNCKNSISEKSNSCVNCGCFMNSGEKNTSRITRRKKNAPICDICRSNESKKFKVEVQAE</sequence>
<protein>
    <submittedName>
        <fullName evidence="12">PHD-type domain-containing protein</fullName>
    </submittedName>
</protein>
<dbReference type="Gene3D" id="3.30.40.10">
    <property type="entry name" value="Zinc/RING finger domain, C3HC4 (zinc finger)"/>
    <property type="match status" value="1"/>
</dbReference>
<dbReference type="SMART" id="SM00249">
    <property type="entry name" value="PHD"/>
    <property type="match status" value="1"/>
</dbReference>
<dbReference type="PROSITE" id="PS50016">
    <property type="entry name" value="ZF_PHD_2"/>
    <property type="match status" value="1"/>
</dbReference>
<dbReference type="PANTHER" id="PTHR45888">
    <property type="entry name" value="HL01030P-RELATED"/>
    <property type="match status" value="1"/>
</dbReference>
<dbReference type="WBParaSite" id="nRc.2.0.1.t19258-RA">
    <property type="protein sequence ID" value="nRc.2.0.1.t19258-RA"/>
    <property type="gene ID" value="nRc.2.0.1.g19258"/>
</dbReference>
<evidence type="ECO:0000256" key="4">
    <source>
        <dbReference type="ARBA" id="ARBA00022771"/>
    </source>
</evidence>
<evidence type="ECO:0000313" key="11">
    <source>
        <dbReference type="Proteomes" id="UP000887565"/>
    </source>
</evidence>
<keyword evidence="6" id="KW-0805">Transcription regulation</keyword>
<dbReference type="InterPro" id="IPR013083">
    <property type="entry name" value="Znf_RING/FYVE/PHD"/>
</dbReference>
<evidence type="ECO:0000259" key="10">
    <source>
        <dbReference type="PROSITE" id="PS50016"/>
    </source>
</evidence>
<keyword evidence="5" id="KW-0862">Zinc</keyword>
<evidence type="ECO:0000256" key="5">
    <source>
        <dbReference type="ARBA" id="ARBA00022833"/>
    </source>
</evidence>
<name>A0A915IZY6_ROMCU</name>
<dbReference type="GO" id="GO:0008270">
    <property type="term" value="F:zinc ion binding"/>
    <property type="evidence" value="ECO:0007669"/>
    <property type="project" value="UniProtKB-KW"/>
</dbReference>
<accession>A0A915IZY6</accession>
<keyword evidence="2" id="KW-0479">Metal-binding</keyword>
<evidence type="ECO:0000256" key="9">
    <source>
        <dbReference type="PROSITE-ProRule" id="PRU00146"/>
    </source>
</evidence>
<evidence type="ECO:0000256" key="8">
    <source>
        <dbReference type="ARBA" id="ARBA00023242"/>
    </source>
</evidence>
<evidence type="ECO:0000256" key="7">
    <source>
        <dbReference type="ARBA" id="ARBA00023163"/>
    </source>
</evidence>
<evidence type="ECO:0000313" key="12">
    <source>
        <dbReference type="WBParaSite" id="nRc.2.0.1.t19258-RA"/>
    </source>
</evidence>
<comment type="subcellular location">
    <subcellularLocation>
        <location evidence="1">Nucleus</location>
    </subcellularLocation>
</comment>
<dbReference type="InterPro" id="IPR019787">
    <property type="entry name" value="Znf_PHD-finger"/>
</dbReference>
<organism evidence="11 12">
    <name type="scientific">Romanomermis culicivorax</name>
    <name type="common">Nematode worm</name>
    <dbReference type="NCBI Taxonomy" id="13658"/>
    <lineage>
        <taxon>Eukaryota</taxon>
        <taxon>Metazoa</taxon>
        <taxon>Ecdysozoa</taxon>
        <taxon>Nematoda</taxon>
        <taxon>Enoplea</taxon>
        <taxon>Dorylaimia</taxon>
        <taxon>Mermithida</taxon>
        <taxon>Mermithoidea</taxon>
        <taxon>Mermithidae</taxon>
        <taxon>Romanomermis</taxon>
    </lineage>
</organism>
<keyword evidence="7" id="KW-0804">Transcription</keyword>
<dbReference type="SUPFAM" id="SSF57903">
    <property type="entry name" value="FYVE/PHD zinc finger"/>
    <property type="match status" value="1"/>
</dbReference>
<keyword evidence="4 9" id="KW-0863">Zinc-finger</keyword>
<reference evidence="12" key="1">
    <citation type="submission" date="2022-11" db="UniProtKB">
        <authorList>
            <consortium name="WormBaseParasite"/>
        </authorList>
    </citation>
    <scope>IDENTIFICATION</scope>
</reference>
<dbReference type="AlphaFoldDB" id="A0A915IZY6"/>
<dbReference type="InterPro" id="IPR001965">
    <property type="entry name" value="Znf_PHD"/>
</dbReference>
<evidence type="ECO:0000256" key="6">
    <source>
        <dbReference type="ARBA" id="ARBA00023015"/>
    </source>
</evidence>